<sequence length="75" mass="8412">MKKRLCTKKQIKNWAADDLTSPEGRKGLGLRRNNHMSKTTSLTCVVSQIEAREGEALTSRQISVALLFRLLDPLS</sequence>
<protein>
    <submittedName>
        <fullName evidence="1">Uncharacterized protein</fullName>
    </submittedName>
</protein>
<dbReference type="AlphaFoldDB" id="A0AAV8TVV8"/>
<evidence type="ECO:0000313" key="2">
    <source>
        <dbReference type="Proteomes" id="UP001159364"/>
    </source>
</evidence>
<keyword evidence="2" id="KW-1185">Reference proteome</keyword>
<name>A0AAV8TVV8_9ROSI</name>
<dbReference type="EMBL" id="JAIWQS010000003">
    <property type="protein sequence ID" value="KAJ8771111.1"/>
    <property type="molecule type" value="Genomic_DNA"/>
</dbReference>
<organism evidence="1 2">
    <name type="scientific">Erythroxylum novogranatense</name>
    <dbReference type="NCBI Taxonomy" id="1862640"/>
    <lineage>
        <taxon>Eukaryota</taxon>
        <taxon>Viridiplantae</taxon>
        <taxon>Streptophyta</taxon>
        <taxon>Embryophyta</taxon>
        <taxon>Tracheophyta</taxon>
        <taxon>Spermatophyta</taxon>
        <taxon>Magnoliopsida</taxon>
        <taxon>eudicotyledons</taxon>
        <taxon>Gunneridae</taxon>
        <taxon>Pentapetalae</taxon>
        <taxon>rosids</taxon>
        <taxon>fabids</taxon>
        <taxon>Malpighiales</taxon>
        <taxon>Erythroxylaceae</taxon>
        <taxon>Erythroxylum</taxon>
    </lineage>
</organism>
<accession>A0AAV8TVV8</accession>
<gene>
    <name evidence="1" type="ORF">K2173_023436</name>
</gene>
<comment type="caution">
    <text evidence="1">The sequence shown here is derived from an EMBL/GenBank/DDBJ whole genome shotgun (WGS) entry which is preliminary data.</text>
</comment>
<reference evidence="1 2" key="1">
    <citation type="submission" date="2021-09" db="EMBL/GenBank/DDBJ databases">
        <title>Genomic insights and catalytic innovation underlie evolution of tropane alkaloids biosynthesis.</title>
        <authorList>
            <person name="Wang Y.-J."/>
            <person name="Tian T."/>
            <person name="Huang J.-P."/>
            <person name="Huang S.-X."/>
        </authorList>
    </citation>
    <scope>NUCLEOTIDE SEQUENCE [LARGE SCALE GENOMIC DNA]</scope>
    <source>
        <strain evidence="1">KIB-2018</strain>
        <tissue evidence="1">Leaf</tissue>
    </source>
</reference>
<evidence type="ECO:0000313" key="1">
    <source>
        <dbReference type="EMBL" id="KAJ8771111.1"/>
    </source>
</evidence>
<dbReference type="Proteomes" id="UP001159364">
    <property type="component" value="Linkage Group LG03"/>
</dbReference>
<proteinExistence type="predicted"/>